<dbReference type="PANTHER" id="PTHR23336">
    <property type="entry name" value="ZINC FINGER CW-TYPE COILED-COIL DOMAIN PROTEIN 3"/>
    <property type="match status" value="1"/>
</dbReference>
<reference evidence="7 8" key="1">
    <citation type="journal article" date="2011" name="Nat. Genet.">
        <title>The genome of the mesopolyploid crop species Brassica rapa.</title>
        <authorList>
            <consortium name="Brassica rapa Genome Sequencing Project Consortium"/>
            <person name="Wang X."/>
            <person name="Wang H."/>
            <person name="Wang J."/>
            <person name="Sun R."/>
            <person name="Wu J."/>
            <person name="Liu S."/>
            <person name="Bai Y."/>
            <person name="Mun J.H."/>
            <person name="Bancroft I."/>
            <person name="Cheng F."/>
            <person name="Huang S."/>
            <person name="Li X."/>
            <person name="Hua W."/>
            <person name="Wang J."/>
            <person name="Wang X."/>
            <person name="Freeling M."/>
            <person name="Pires J.C."/>
            <person name="Paterson A.H."/>
            <person name="Chalhoub B."/>
            <person name="Wang B."/>
            <person name="Hayward A."/>
            <person name="Sharpe A.G."/>
            <person name="Park B.S."/>
            <person name="Weisshaar B."/>
            <person name="Liu B."/>
            <person name="Li B."/>
            <person name="Liu B."/>
            <person name="Tong C."/>
            <person name="Song C."/>
            <person name="Duran C."/>
            <person name="Peng C."/>
            <person name="Geng C."/>
            <person name="Koh C."/>
            <person name="Lin C."/>
            <person name="Edwards D."/>
            <person name="Mu D."/>
            <person name="Shen D."/>
            <person name="Soumpourou E."/>
            <person name="Li F."/>
            <person name="Fraser F."/>
            <person name="Conant G."/>
            <person name="Lassalle G."/>
            <person name="King G.J."/>
            <person name="Bonnema G."/>
            <person name="Tang H."/>
            <person name="Wang H."/>
            <person name="Belcram H."/>
            <person name="Zhou H."/>
            <person name="Hirakawa H."/>
            <person name="Abe H."/>
            <person name="Guo H."/>
            <person name="Wang H."/>
            <person name="Jin H."/>
            <person name="Parkin I.A."/>
            <person name="Batley J."/>
            <person name="Kim J.S."/>
            <person name="Just J."/>
            <person name="Li J."/>
            <person name="Xu J."/>
            <person name="Deng J."/>
            <person name="Kim J.A."/>
            <person name="Li J."/>
            <person name="Yu J."/>
            <person name="Meng J."/>
            <person name="Wang J."/>
            <person name="Min J."/>
            <person name="Poulain J."/>
            <person name="Wang J."/>
            <person name="Hatakeyama K."/>
            <person name="Wu K."/>
            <person name="Wang L."/>
            <person name="Fang L."/>
            <person name="Trick M."/>
            <person name="Links M.G."/>
            <person name="Zhao M."/>
            <person name="Jin M."/>
            <person name="Ramchiary N."/>
            <person name="Drou N."/>
            <person name="Berkman P.J."/>
            <person name="Cai Q."/>
            <person name="Huang Q."/>
            <person name="Li R."/>
            <person name="Tabata S."/>
            <person name="Cheng S."/>
            <person name="Zhang S."/>
            <person name="Zhang S."/>
            <person name="Huang S."/>
            <person name="Sato S."/>
            <person name="Sun S."/>
            <person name="Kwon S.J."/>
            <person name="Choi S.R."/>
            <person name="Lee T.H."/>
            <person name="Fan W."/>
            <person name="Zhao X."/>
            <person name="Tan X."/>
            <person name="Xu X."/>
            <person name="Wang Y."/>
            <person name="Qiu Y."/>
            <person name="Yin Y."/>
            <person name="Li Y."/>
            <person name="Du Y."/>
            <person name="Liao Y."/>
            <person name="Lim Y."/>
            <person name="Narusaka Y."/>
            <person name="Wang Y."/>
            <person name="Wang Z."/>
            <person name="Li Z."/>
            <person name="Wang Z."/>
            <person name="Xiong Z."/>
            <person name="Zhang Z."/>
        </authorList>
    </citation>
    <scope>NUCLEOTIDE SEQUENCE [LARGE SCALE GENOMIC DNA]</scope>
    <source>
        <strain evidence="7 8">cv. Chiifu-401-42</strain>
    </source>
</reference>
<reference evidence="7" key="3">
    <citation type="submission" date="2023-03" db="UniProtKB">
        <authorList>
            <consortium name="EnsemblPlants"/>
        </authorList>
    </citation>
    <scope>IDENTIFICATION</scope>
    <source>
        <strain evidence="7">cv. Chiifu-401-42</strain>
    </source>
</reference>
<evidence type="ECO:0000256" key="1">
    <source>
        <dbReference type="ARBA" id="ARBA00001946"/>
    </source>
</evidence>
<feature type="compositionally biased region" description="Polar residues" evidence="5">
    <location>
        <begin position="378"/>
        <end position="387"/>
    </location>
</feature>
<evidence type="ECO:0000256" key="4">
    <source>
        <dbReference type="SAM" id="Coils"/>
    </source>
</evidence>
<dbReference type="InParanoid" id="M4CXA7"/>
<keyword evidence="3" id="KW-0234">DNA repair</keyword>
<feature type="domain" description="Morc S5" evidence="6">
    <location>
        <begin position="218"/>
        <end position="361"/>
    </location>
</feature>
<dbReference type="EnsemblPlants" id="Bra008854.1">
    <property type="protein sequence ID" value="Bra008854.1-P"/>
    <property type="gene ID" value="Bra008854"/>
</dbReference>
<evidence type="ECO:0000256" key="3">
    <source>
        <dbReference type="ARBA" id="ARBA00023204"/>
    </source>
</evidence>
<comment type="cofactor">
    <cofactor evidence="1">
        <name>Mg(2+)</name>
        <dbReference type="ChEBI" id="CHEBI:18420"/>
    </cofactor>
</comment>
<name>M4CXA7_BRACM</name>
<feature type="compositionally biased region" description="Basic and acidic residues" evidence="5">
    <location>
        <begin position="438"/>
        <end position="448"/>
    </location>
</feature>
<organism evidence="7 8">
    <name type="scientific">Brassica campestris</name>
    <name type="common">Field mustard</name>
    <dbReference type="NCBI Taxonomy" id="3711"/>
    <lineage>
        <taxon>Eukaryota</taxon>
        <taxon>Viridiplantae</taxon>
        <taxon>Streptophyta</taxon>
        <taxon>Embryophyta</taxon>
        <taxon>Tracheophyta</taxon>
        <taxon>Spermatophyta</taxon>
        <taxon>Magnoliopsida</taxon>
        <taxon>eudicotyledons</taxon>
        <taxon>Gunneridae</taxon>
        <taxon>Pentapetalae</taxon>
        <taxon>rosids</taxon>
        <taxon>malvids</taxon>
        <taxon>Brassicales</taxon>
        <taxon>Brassicaceae</taxon>
        <taxon>Brassiceae</taxon>
        <taxon>Brassica</taxon>
    </lineage>
</organism>
<dbReference type="Gramene" id="Bra008854.1">
    <property type="protein sequence ID" value="Bra008854.1-P"/>
    <property type="gene ID" value="Bra008854"/>
</dbReference>
<feature type="region of interest" description="Disordered" evidence="5">
    <location>
        <begin position="375"/>
        <end position="448"/>
    </location>
</feature>
<evidence type="ECO:0000313" key="7">
    <source>
        <dbReference type="EnsemblPlants" id="Bra008854.1-P"/>
    </source>
</evidence>
<feature type="coiled-coil region" evidence="4">
    <location>
        <begin position="535"/>
        <end position="572"/>
    </location>
</feature>
<keyword evidence="8" id="KW-1185">Reference proteome</keyword>
<dbReference type="Pfam" id="PF17942">
    <property type="entry name" value="Morc6_S5"/>
    <property type="match status" value="1"/>
</dbReference>
<reference evidence="7 8" key="2">
    <citation type="journal article" date="2018" name="Hortic Res">
        <title>Improved Brassica rapa reference genome by single-molecule sequencing and chromosome conformation capture technologies.</title>
        <authorList>
            <person name="Zhang L."/>
            <person name="Cai X."/>
            <person name="Wu J."/>
            <person name="Liu M."/>
            <person name="Grob S."/>
            <person name="Cheng F."/>
            <person name="Liang J."/>
            <person name="Cai C."/>
            <person name="Liu Z."/>
            <person name="Liu B."/>
            <person name="Wang F."/>
            <person name="Li S."/>
            <person name="Liu F."/>
            <person name="Li X."/>
            <person name="Cheng L."/>
            <person name="Yang W."/>
            <person name="Li M.H."/>
            <person name="Grossniklaus U."/>
            <person name="Zheng H."/>
            <person name="Wang X."/>
        </authorList>
    </citation>
    <scope>NUCLEOTIDE SEQUENCE [LARGE SCALE GENOMIC DNA]</scope>
    <source>
        <strain evidence="7 8">cv. Chiifu-401-42</strain>
    </source>
</reference>
<dbReference type="InterPro" id="IPR041006">
    <property type="entry name" value="Morc_S5"/>
</dbReference>
<feature type="compositionally biased region" description="Basic and acidic residues" evidence="5">
    <location>
        <begin position="388"/>
        <end position="406"/>
    </location>
</feature>
<dbReference type="HOGENOM" id="CLU_011516_6_0_1"/>
<evidence type="ECO:0000256" key="2">
    <source>
        <dbReference type="ARBA" id="ARBA00022763"/>
    </source>
</evidence>
<dbReference type="PANTHER" id="PTHR23336:SF72">
    <property type="entry name" value="PROTEIN MICRORCHIDIA 5"/>
    <property type="match status" value="1"/>
</dbReference>
<accession>M4CXA7</accession>
<dbReference type="OMA" id="WTSRCHE"/>
<sequence length="622" mass="70930">MDSSPKINPKKPMLVVGSTTNPKPYGVIGPPPGFSSKPGLKRYSDDRDSNNLAIKKSRTVVSAQDGKKIVALDVKPLAIVEADTPRLSRQFWKAGDDNEDEPVPRYCSNDAAVRVHPQFFHANATSHKWALGALAELLDNSLDEVDFELVDNTWKEITYNSTDEWFDNLETIVKWSPYSTQDQLFEQDIQLRGVNRDEKNIEMAKTYPNSRHFLTYRHSLRSYVSILYLRLPPNFKIILRGKEVEHHSLLDDMMMTEDKTYRPVRSAECSSNEEMVADLKLGFVKDAHHHIDIQGFNVYHKNRLIKPFWRVWNAAGSDGRGVIGLVEANFIQPAHNKQGFERTAVLAKLENRLLSYQKTYWTSRCHEIGYAPRRKQANHVTSSIETTRQGDKKSEVPFNNVKHDKGPSSNAAPARFMQNGQSSGGNQLNSQNKQLKAKIQDLEKSKDDSQKLVSKLLNQLKQSAAKIQDMEKTQKVTDNNSGKLVVELSNQLKQSNSKIQDLEKTQKFKDDESAKLVNELKIQKALLEEGLKKVRDGSTKLVDELQREKAMLEEESHKLKQSEAKIQDLEKSQIEVTAIFQEERARRDVIEHDLRKMLRESSDTIRALTMKVNSLEAQKAKP</sequence>
<dbReference type="InterPro" id="IPR045261">
    <property type="entry name" value="MORC_ATPase"/>
</dbReference>
<protein>
    <recommendedName>
        <fullName evidence="6">Morc S5 domain-containing protein</fullName>
    </recommendedName>
</protein>
<proteinExistence type="predicted"/>
<feature type="region of interest" description="Disordered" evidence="5">
    <location>
        <begin position="1"/>
        <end position="49"/>
    </location>
</feature>
<evidence type="ECO:0000256" key="5">
    <source>
        <dbReference type="SAM" id="MobiDB-lite"/>
    </source>
</evidence>
<feature type="compositionally biased region" description="Polar residues" evidence="5">
    <location>
        <begin position="418"/>
        <end position="434"/>
    </location>
</feature>
<evidence type="ECO:0000259" key="6">
    <source>
        <dbReference type="Pfam" id="PF17942"/>
    </source>
</evidence>
<keyword evidence="4" id="KW-0175">Coiled coil</keyword>
<keyword evidence="2" id="KW-0227">DNA damage</keyword>
<evidence type="ECO:0000313" key="8">
    <source>
        <dbReference type="Proteomes" id="UP000011750"/>
    </source>
</evidence>
<dbReference type="GO" id="GO:0006281">
    <property type="term" value="P:DNA repair"/>
    <property type="evidence" value="ECO:0007669"/>
    <property type="project" value="UniProtKB-KW"/>
</dbReference>
<dbReference type="Proteomes" id="UP000011750">
    <property type="component" value="Chromosome A10"/>
</dbReference>
<dbReference type="GO" id="GO:0016887">
    <property type="term" value="F:ATP hydrolysis activity"/>
    <property type="evidence" value="ECO:0007669"/>
    <property type="project" value="InterPro"/>
</dbReference>
<dbReference type="AlphaFoldDB" id="M4CXA7"/>
<dbReference type="eggNOG" id="KOG1845">
    <property type="taxonomic scope" value="Eukaryota"/>
</dbReference>